<dbReference type="Proteomes" id="UP001601059">
    <property type="component" value="Unassembled WGS sequence"/>
</dbReference>
<comment type="caution">
    <text evidence="1">The sequence shown here is derived from an EMBL/GenBank/DDBJ whole genome shotgun (WGS) entry which is preliminary data.</text>
</comment>
<protein>
    <submittedName>
        <fullName evidence="1">Uncharacterized protein</fullName>
    </submittedName>
</protein>
<evidence type="ECO:0000313" key="1">
    <source>
        <dbReference type="EMBL" id="MFE8701554.1"/>
    </source>
</evidence>
<proteinExistence type="predicted"/>
<evidence type="ECO:0000313" key="2">
    <source>
        <dbReference type="Proteomes" id="UP001601059"/>
    </source>
</evidence>
<sequence length="93" mass="10870">MLAKIKKVKLNTKGKNPIYKVILECPEGKELYIHFDFSLSTNSYWPLEVSYDGEHKDAKLAWYTRDVEHTTVEAFLKVIAEKINNKYGLKFET</sequence>
<gene>
    <name evidence="1" type="ORF">ACFYKX_13195</name>
</gene>
<dbReference type="RefSeq" id="WP_389361508.1">
    <property type="nucleotide sequence ID" value="NZ_JBIACK010000005.1"/>
</dbReference>
<dbReference type="EMBL" id="JBIACK010000005">
    <property type="protein sequence ID" value="MFE8701554.1"/>
    <property type="molecule type" value="Genomic_DNA"/>
</dbReference>
<name>A0ABW6KBM1_9BACI</name>
<reference evidence="1 2" key="1">
    <citation type="submission" date="2024-08" db="EMBL/GenBank/DDBJ databases">
        <title>Two novel Cytobacillus novel species.</title>
        <authorList>
            <person name="Liu G."/>
        </authorList>
    </citation>
    <scope>NUCLEOTIDE SEQUENCE [LARGE SCALE GENOMIC DNA]</scope>
    <source>
        <strain evidence="1 2">FJAT-54145</strain>
    </source>
</reference>
<accession>A0ABW6KBM1</accession>
<organism evidence="1 2">
    <name type="scientific">Cytobacillus spartinae</name>
    <dbReference type="NCBI Taxonomy" id="3299023"/>
    <lineage>
        <taxon>Bacteria</taxon>
        <taxon>Bacillati</taxon>
        <taxon>Bacillota</taxon>
        <taxon>Bacilli</taxon>
        <taxon>Bacillales</taxon>
        <taxon>Bacillaceae</taxon>
        <taxon>Cytobacillus</taxon>
    </lineage>
</organism>
<keyword evidence="2" id="KW-1185">Reference proteome</keyword>